<evidence type="ECO:0000313" key="14">
    <source>
        <dbReference type="Proteomes" id="UP000003340"/>
    </source>
</evidence>
<dbReference type="PANTHER" id="PTHR42785">
    <property type="entry name" value="DNA TOPOISOMERASE, TYPE IA, CORE"/>
    <property type="match status" value="1"/>
</dbReference>
<dbReference type="GO" id="GO:0006265">
    <property type="term" value="P:DNA topological change"/>
    <property type="evidence" value="ECO:0007669"/>
    <property type="project" value="UniProtKB-UniRule"/>
</dbReference>
<feature type="site" description="Interaction with DNA" evidence="10">
    <location>
        <position position="156"/>
    </location>
</feature>
<dbReference type="SMART" id="SM00493">
    <property type="entry name" value="TOPRIM"/>
    <property type="match status" value="1"/>
</dbReference>
<evidence type="ECO:0000259" key="11">
    <source>
        <dbReference type="PROSITE" id="PS50880"/>
    </source>
</evidence>
<dbReference type="HOGENOM" id="CLU_002929_4_3_9"/>
<evidence type="ECO:0000256" key="5">
    <source>
        <dbReference type="ARBA" id="ARBA00022833"/>
    </source>
</evidence>
<dbReference type="InterPro" id="IPR023405">
    <property type="entry name" value="Topo_IA_core_domain"/>
</dbReference>
<dbReference type="Gene3D" id="2.70.20.10">
    <property type="entry name" value="Topoisomerase I, domain 3"/>
    <property type="match status" value="1"/>
</dbReference>
<sequence>MPQPDGKKRLRRNKMTKLVIVESPAKAKTIKKYLGRGYEVVASMGHVRDLPKSKLGIDIENNFEPQYINIKGKGPLIKSLKKEASKCDKVYLATDPDREGEAISWHLAYILGLDLNDTNRITFNEITKTGVKAGMKAPRAIDIDLVDAQQARRVLDRLVGYKLSPFLWKKVRPGLSAGRVQSVAVRLIVDRELEIRDFVPKEYWTIDASLLKEGARKPFAAKLHSKDGKKIEVENKEQSDAILKDLEGAEYIVASVKKGKRQKSPAAPFTTSTMQQEASRKLGFQAYRTMKAAQELYEGVTVEGMGAVGLITYMRTDSMRISDEARQAASNYITSKYGELYLPDKPRVFKSKSNAQDGHEAIRPTMPEVSPQDIKASLSPDQYKLYKLVWERFIASQMANAVFDTVSADIGAKEYTFKASGYAVNFPGYTVLYEEGKDEETQKEGMLPELKQGDHLKLESLTGNQHFTQPPARFTEASLIKTLEERGIGRPSTYAPTITTIVARNYVERDQKQLKPTFLGEVTTQLMKDHFANIVDVTFTAHMEEDLDKVEEGKVPWKNTITDFYSDFDSTLQAAEKAMEGERIKIPDEETDEVCEKCGKPMVIKMGRYGKFMACSGYPECKNTKKIVVPTPGICPLCGGKILKKKSAKGKIYYGCEHNPGCGFMSWDEPVADTCPKCGKTMFKKKGKSGKIYCAVEGCGFEKVPSNED</sequence>
<dbReference type="SUPFAM" id="SSF56712">
    <property type="entry name" value="Prokaryotic type I DNA topoisomerase"/>
    <property type="match status" value="1"/>
</dbReference>
<dbReference type="CDD" id="cd03363">
    <property type="entry name" value="TOPRIM_TopoIA_TopoI"/>
    <property type="match status" value="1"/>
</dbReference>
<dbReference type="InterPro" id="IPR013825">
    <property type="entry name" value="Topo_IA_cen_sub2"/>
</dbReference>
<dbReference type="PROSITE" id="PS50880">
    <property type="entry name" value="TOPRIM"/>
    <property type="match status" value="1"/>
</dbReference>
<evidence type="ECO:0000256" key="10">
    <source>
        <dbReference type="HAMAP-Rule" id="MF_00952"/>
    </source>
</evidence>
<dbReference type="GO" id="GO:0005694">
    <property type="term" value="C:chromosome"/>
    <property type="evidence" value="ECO:0007669"/>
    <property type="project" value="InterPro"/>
</dbReference>
<dbReference type="InterPro" id="IPR000380">
    <property type="entry name" value="Topo_IA"/>
</dbReference>
<feature type="site" description="Interaction with DNA" evidence="10">
    <location>
        <position position="168"/>
    </location>
</feature>
<dbReference type="EC" id="5.6.2.1" evidence="10"/>
<feature type="active site" description="O-(5'-phospho-DNA)-tyrosine intermediate" evidence="10">
    <location>
        <position position="313"/>
    </location>
</feature>
<name>C0EHG4_9FIRM</name>
<gene>
    <name evidence="10 13" type="primary">topA</name>
    <name evidence="13" type="ORF">CLOSTMETH_03201</name>
</gene>
<proteinExistence type="inferred from homology"/>
<dbReference type="CDD" id="cd00186">
    <property type="entry name" value="TOP1Ac"/>
    <property type="match status" value="1"/>
</dbReference>
<dbReference type="NCBIfam" id="TIGR01051">
    <property type="entry name" value="topA_bact"/>
    <property type="match status" value="1"/>
</dbReference>
<dbReference type="Gene3D" id="3.30.65.10">
    <property type="entry name" value="Bacterial Topoisomerase I, domain 1"/>
    <property type="match status" value="1"/>
</dbReference>
<evidence type="ECO:0000256" key="3">
    <source>
        <dbReference type="ARBA" id="ARBA00022723"/>
    </source>
</evidence>
<feature type="domain" description="Toprim" evidence="11">
    <location>
        <begin position="16"/>
        <end position="126"/>
    </location>
</feature>
<keyword evidence="6" id="KW-0460">Magnesium</keyword>
<dbReference type="InterPro" id="IPR013826">
    <property type="entry name" value="Topo_IA_cen_sub3"/>
</dbReference>
<feature type="site" description="Interaction with DNA" evidence="10">
    <location>
        <position position="46"/>
    </location>
</feature>
<dbReference type="PROSITE" id="PS00018">
    <property type="entry name" value="EF_HAND_1"/>
    <property type="match status" value="1"/>
</dbReference>
<reference evidence="13 14" key="2">
    <citation type="submission" date="2009-02" db="EMBL/GenBank/DDBJ databases">
        <title>Draft genome sequence of Clostridium methylpentosum (DSM 5476).</title>
        <authorList>
            <person name="Sudarsanam P."/>
            <person name="Ley R."/>
            <person name="Guruge J."/>
            <person name="Turnbaugh P.J."/>
            <person name="Mahowald M."/>
            <person name="Liep D."/>
            <person name="Gordon J."/>
        </authorList>
    </citation>
    <scope>NUCLEOTIDE SEQUENCE [LARGE SCALE GENOMIC DNA]</scope>
    <source>
        <strain evidence="13 14">DSM 5476</strain>
    </source>
</reference>
<dbReference type="Pfam" id="PF01131">
    <property type="entry name" value="Topoisom_bac"/>
    <property type="match status" value="1"/>
</dbReference>
<dbReference type="InterPro" id="IPR018247">
    <property type="entry name" value="EF_Hand_1_Ca_BS"/>
</dbReference>
<organism evidence="13 14">
    <name type="scientific">[Clostridium] methylpentosum DSM 5476</name>
    <dbReference type="NCBI Taxonomy" id="537013"/>
    <lineage>
        <taxon>Bacteria</taxon>
        <taxon>Bacillati</taxon>
        <taxon>Bacillota</taxon>
        <taxon>Clostridia</taxon>
        <taxon>Eubacteriales</taxon>
        <taxon>Oscillospiraceae</taxon>
        <taxon>Oscillospiraceae incertae sedis</taxon>
    </lineage>
</organism>
<dbReference type="STRING" id="537013.CLOSTMETH_03201"/>
<dbReference type="GO" id="GO:0008270">
    <property type="term" value="F:zinc ion binding"/>
    <property type="evidence" value="ECO:0007669"/>
    <property type="project" value="UniProtKB-KW"/>
</dbReference>
<evidence type="ECO:0000259" key="12">
    <source>
        <dbReference type="PROSITE" id="PS52039"/>
    </source>
</evidence>
<dbReference type="InterPro" id="IPR013497">
    <property type="entry name" value="Topo_IA_cen"/>
</dbReference>
<comment type="caution">
    <text evidence="13">The sequence shown here is derived from an EMBL/GenBank/DDBJ whole genome shotgun (WGS) entry which is preliminary data.</text>
</comment>
<keyword evidence="4" id="KW-0863">Zinc-finger</keyword>
<evidence type="ECO:0000256" key="7">
    <source>
        <dbReference type="ARBA" id="ARBA00023029"/>
    </source>
</evidence>
<dbReference type="SUPFAM" id="SSF57783">
    <property type="entry name" value="Zinc beta-ribbon"/>
    <property type="match status" value="1"/>
</dbReference>
<comment type="function">
    <text evidence="10">Releases the supercoiling and torsional tension of DNA, which is introduced during the DNA replication and transcription, by transiently cleaving and rejoining one strand of the DNA duplex. Introduces a single-strand break via transesterification at a target site in duplex DNA. The scissile phosphodiester is attacked by the catalytic tyrosine of the enzyme, resulting in the formation of a DNA-(5'-phosphotyrosyl)-enzyme intermediate and the expulsion of a 3'-OH DNA strand. The free DNA strand then undergoes passage around the unbroken strand, thus removing DNA supercoils. Finally, in the religation step, the DNA 3'-OH attacks the covalent intermediate to expel the active-site tyrosine and restore the DNA phosphodiester backbone.</text>
</comment>
<dbReference type="GO" id="GO:0003677">
    <property type="term" value="F:DNA binding"/>
    <property type="evidence" value="ECO:0007669"/>
    <property type="project" value="UniProtKB-KW"/>
</dbReference>
<dbReference type="Pfam" id="PF01751">
    <property type="entry name" value="Toprim"/>
    <property type="match status" value="1"/>
</dbReference>
<dbReference type="InterPro" id="IPR034149">
    <property type="entry name" value="TOPRIM_TopoI"/>
</dbReference>
<dbReference type="Pfam" id="PF01396">
    <property type="entry name" value="Zn_ribbon_Top1"/>
    <property type="match status" value="3"/>
</dbReference>
<evidence type="ECO:0000256" key="2">
    <source>
        <dbReference type="ARBA" id="ARBA00009446"/>
    </source>
</evidence>
<dbReference type="SMART" id="SM00437">
    <property type="entry name" value="TOP1Ac"/>
    <property type="match status" value="1"/>
</dbReference>
<feature type="site" description="Interaction with DNA" evidence="10">
    <location>
        <position position="504"/>
    </location>
</feature>
<keyword evidence="5" id="KW-0862">Zinc</keyword>
<dbReference type="Gene3D" id="3.40.50.140">
    <property type="match status" value="1"/>
</dbReference>
<feature type="region of interest" description="Interaction with DNA" evidence="10">
    <location>
        <begin position="176"/>
        <end position="181"/>
    </location>
</feature>
<feature type="domain" description="Topo IA-type catalytic" evidence="12">
    <location>
        <begin position="142"/>
        <end position="572"/>
    </location>
</feature>
<dbReference type="InterPro" id="IPR028612">
    <property type="entry name" value="Topoisom_1_IA"/>
</dbReference>
<keyword evidence="3" id="KW-0479">Metal-binding</keyword>
<dbReference type="InterPro" id="IPR013498">
    <property type="entry name" value="Topo_IA_Znf"/>
</dbReference>
<feature type="site" description="Interaction with DNA" evidence="10">
    <location>
        <position position="161"/>
    </location>
</feature>
<dbReference type="EMBL" id="ACEC01000115">
    <property type="protein sequence ID" value="EEG29088.1"/>
    <property type="molecule type" value="Genomic_DNA"/>
</dbReference>
<dbReference type="PRINTS" id="PR00417">
    <property type="entry name" value="PRTPISMRASEI"/>
</dbReference>
<dbReference type="InterPro" id="IPR003602">
    <property type="entry name" value="Topo_IA_DNA-bd_dom"/>
</dbReference>
<dbReference type="SMART" id="SM00436">
    <property type="entry name" value="TOP1Bc"/>
    <property type="match status" value="1"/>
</dbReference>
<dbReference type="InterPro" id="IPR005733">
    <property type="entry name" value="TopoI_bac-type"/>
</dbReference>
<dbReference type="PROSITE" id="PS00396">
    <property type="entry name" value="TOPO_IA_1"/>
    <property type="match status" value="1"/>
</dbReference>
<evidence type="ECO:0000256" key="1">
    <source>
        <dbReference type="ARBA" id="ARBA00000213"/>
    </source>
</evidence>
<keyword evidence="9 10" id="KW-0413">Isomerase</keyword>
<dbReference type="PANTHER" id="PTHR42785:SF1">
    <property type="entry name" value="DNA TOPOISOMERASE"/>
    <property type="match status" value="1"/>
</dbReference>
<evidence type="ECO:0000313" key="13">
    <source>
        <dbReference type="EMBL" id="EEG29088.1"/>
    </source>
</evidence>
<evidence type="ECO:0000256" key="9">
    <source>
        <dbReference type="ARBA" id="ARBA00023235"/>
    </source>
</evidence>
<dbReference type="InterPro" id="IPR003601">
    <property type="entry name" value="Topo_IA_2"/>
</dbReference>
<feature type="site" description="Interaction with DNA" evidence="10">
    <location>
        <position position="153"/>
    </location>
</feature>
<dbReference type="Proteomes" id="UP000003340">
    <property type="component" value="Unassembled WGS sequence"/>
</dbReference>
<dbReference type="Gene3D" id="1.10.290.10">
    <property type="entry name" value="Topoisomerase I, domain 4"/>
    <property type="match status" value="1"/>
</dbReference>
<dbReference type="Gene3D" id="1.10.460.10">
    <property type="entry name" value="Topoisomerase I, domain 2"/>
    <property type="match status" value="1"/>
</dbReference>
<dbReference type="eggNOG" id="COG0550">
    <property type="taxonomic scope" value="Bacteria"/>
</dbReference>
<dbReference type="InterPro" id="IPR013824">
    <property type="entry name" value="Topo_IA_cen_sub1"/>
</dbReference>
<dbReference type="InterPro" id="IPR006171">
    <property type="entry name" value="TOPRIM_dom"/>
</dbReference>
<evidence type="ECO:0000256" key="4">
    <source>
        <dbReference type="ARBA" id="ARBA00022771"/>
    </source>
</evidence>
<dbReference type="PROSITE" id="PS52039">
    <property type="entry name" value="TOPO_IA_2"/>
    <property type="match status" value="1"/>
</dbReference>
<evidence type="ECO:0000256" key="6">
    <source>
        <dbReference type="ARBA" id="ARBA00022842"/>
    </source>
</evidence>
<dbReference type="InterPro" id="IPR023406">
    <property type="entry name" value="Topo_IA_AS"/>
</dbReference>
<feature type="site" description="Interaction with DNA" evidence="10">
    <location>
        <position position="315"/>
    </location>
</feature>
<dbReference type="HAMAP" id="MF_00952">
    <property type="entry name" value="Topoisom_1_prok"/>
    <property type="match status" value="1"/>
</dbReference>
<dbReference type="GO" id="GO:0003917">
    <property type="term" value="F:DNA topoisomerase type I (single strand cut, ATP-independent) activity"/>
    <property type="evidence" value="ECO:0007669"/>
    <property type="project" value="UniProtKB-UniRule"/>
</dbReference>
<evidence type="ECO:0000256" key="8">
    <source>
        <dbReference type="ARBA" id="ARBA00023125"/>
    </source>
</evidence>
<reference evidence="13 14" key="1">
    <citation type="submission" date="2009-01" db="EMBL/GenBank/DDBJ databases">
        <authorList>
            <person name="Fulton L."/>
            <person name="Clifton S."/>
            <person name="Fulton B."/>
            <person name="Xu J."/>
            <person name="Minx P."/>
            <person name="Pepin K.H."/>
            <person name="Johnson M."/>
            <person name="Bhonagiri V."/>
            <person name="Nash W.E."/>
            <person name="Mardis E.R."/>
            <person name="Wilson R.K."/>
        </authorList>
    </citation>
    <scope>NUCLEOTIDE SEQUENCE [LARGE SCALE GENOMIC DNA]</scope>
    <source>
        <strain evidence="13 14">DSM 5476</strain>
    </source>
</reference>
<comment type="subunit">
    <text evidence="10">Monomer.</text>
</comment>
<keyword evidence="14" id="KW-1185">Reference proteome</keyword>
<accession>C0EHG4</accession>
<keyword evidence="8 10" id="KW-0238">DNA-binding</keyword>
<feature type="site" description="Interaction with DNA" evidence="10">
    <location>
        <position position="152"/>
    </location>
</feature>
<protein>
    <recommendedName>
        <fullName evidence="10">DNA topoisomerase 1</fullName>
        <ecNumber evidence="10">5.6.2.1</ecNumber>
    </recommendedName>
    <alternativeName>
        <fullName evidence="10">DNA topoisomerase I</fullName>
    </alternativeName>
</protein>
<comment type="similarity">
    <text evidence="2 10">Belongs to the type IA topoisomerase family.</text>
</comment>
<comment type="catalytic activity">
    <reaction evidence="1 10">
        <text>ATP-independent breakage of single-stranded DNA, followed by passage and rejoining.</text>
        <dbReference type="EC" id="5.6.2.1"/>
    </reaction>
</comment>
<dbReference type="AlphaFoldDB" id="C0EHG4"/>
<keyword evidence="7 10" id="KW-0799">Topoisomerase</keyword>